<feature type="binding site" evidence="7">
    <location>
        <position position="195"/>
    </location>
    <ligand>
        <name>S-adenosyl-L-methionine</name>
        <dbReference type="ChEBI" id="CHEBI:59789"/>
    </ligand>
</feature>
<dbReference type="InterPro" id="IPR012327">
    <property type="entry name" value="MeTrfase_D12"/>
</dbReference>
<evidence type="ECO:0000256" key="1">
    <source>
        <dbReference type="ARBA" id="ARBA00006594"/>
    </source>
</evidence>
<dbReference type="Gene3D" id="1.10.1020.10">
    <property type="entry name" value="Adenine-specific Methyltransferase, Domain 2"/>
    <property type="match status" value="1"/>
</dbReference>
<dbReference type="AlphaFoldDB" id="A0A176TED0"/>
<dbReference type="OrthoDB" id="9805629at2"/>
<evidence type="ECO:0000256" key="7">
    <source>
        <dbReference type="PIRSR" id="PIRSR000398-1"/>
    </source>
</evidence>
<reference evidence="9 10" key="1">
    <citation type="submission" date="2016-02" db="EMBL/GenBank/DDBJ databases">
        <title>Draft genome sequence of Polaribacter atrinae KACC17473.</title>
        <authorList>
            <person name="Shin S.-K."/>
            <person name="Yi H."/>
        </authorList>
    </citation>
    <scope>NUCLEOTIDE SEQUENCE [LARGE SCALE GENOMIC DNA]</scope>
    <source>
        <strain evidence="9 10">KACC 17473</strain>
    </source>
</reference>
<dbReference type="InterPro" id="IPR012263">
    <property type="entry name" value="M_m6A_EcoRV"/>
</dbReference>
<dbReference type="NCBIfam" id="TIGR00571">
    <property type="entry name" value="dam"/>
    <property type="match status" value="1"/>
</dbReference>
<comment type="caution">
    <text evidence="9">The sequence shown here is derived from an EMBL/GenBank/DDBJ whole genome shotgun (WGS) entry which is preliminary data.</text>
</comment>
<dbReference type="STRING" id="1333662.LPB303_04485"/>
<dbReference type="GO" id="GO:0043565">
    <property type="term" value="F:sequence-specific DNA binding"/>
    <property type="evidence" value="ECO:0007669"/>
    <property type="project" value="TreeGrafter"/>
</dbReference>
<accession>A0A176TED0</accession>
<dbReference type="PANTHER" id="PTHR30481:SF3">
    <property type="entry name" value="DNA ADENINE METHYLASE"/>
    <property type="match status" value="1"/>
</dbReference>
<dbReference type="GO" id="GO:0009007">
    <property type="term" value="F:site-specific DNA-methyltransferase (adenine-specific) activity"/>
    <property type="evidence" value="ECO:0007669"/>
    <property type="project" value="UniProtKB-UniRule"/>
</dbReference>
<feature type="binding site" evidence="7">
    <location>
        <position position="22"/>
    </location>
    <ligand>
        <name>S-adenosyl-L-methionine</name>
        <dbReference type="ChEBI" id="CHEBI:59789"/>
    </ligand>
</feature>
<dbReference type="EC" id="2.1.1.72" evidence="2 8"/>
<evidence type="ECO:0000256" key="4">
    <source>
        <dbReference type="ARBA" id="ARBA00022679"/>
    </source>
</evidence>
<dbReference type="Pfam" id="PF02086">
    <property type="entry name" value="MethyltransfD12"/>
    <property type="match status" value="1"/>
</dbReference>
<dbReference type="PRINTS" id="PR00505">
    <property type="entry name" value="D12N6MTFRASE"/>
</dbReference>
<dbReference type="InterPro" id="IPR029063">
    <property type="entry name" value="SAM-dependent_MTases_sf"/>
</dbReference>
<name>A0A176TED0_9FLAO</name>
<feature type="binding site" evidence="7">
    <location>
        <position position="67"/>
    </location>
    <ligand>
        <name>S-adenosyl-L-methionine</name>
        <dbReference type="ChEBI" id="CHEBI:59789"/>
    </ligand>
</feature>
<keyword evidence="4 8" id="KW-0808">Transferase</keyword>
<dbReference type="PANTHER" id="PTHR30481">
    <property type="entry name" value="DNA ADENINE METHYLASE"/>
    <property type="match status" value="1"/>
</dbReference>
<gene>
    <name evidence="9" type="ORF">LPB303_04485</name>
</gene>
<keyword evidence="5 8" id="KW-0949">S-adenosyl-L-methionine</keyword>
<dbReference type="RefSeq" id="WP_068448515.1">
    <property type="nucleotide sequence ID" value="NZ_CP150660.1"/>
</dbReference>
<proteinExistence type="inferred from homology"/>
<keyword evidence="10" id="KW-1185">Reference proteome</keyword>
<dbReference type="SUPFAM" id="SSF53335">
    <property type="entry name" value="S-adenosyl-L-methionine-dependent methyltransferases"/>
    <property type="match status" value="1"/>
</dbReference>
<feature type="binding site" evidence="7">
    <location>
        <position position="26"/>
    </location>
    <ligand>
        <name>S-adenosyl-L-methionine</name>
        <dbReference type="ChEBI" id="CHEBI:59789"/>
    </ligand>
</feature>
<dbReference type="CDD" id="cd02440">
    <property type="entry name" value="AdoMet_MTases"/>
    <property type="match status" value="1"/>
</dbReference>
<evidence type="ECO:0000256" key="6">
    <source>
        <dbReference type="ARBA" id="ARBA00047942"/>
    </source>
</evidence>
<evidence type="ECO:0000313" key="10">
    <source>
        <dbReference type="Proteomes" id="UP000076923"/>
    </source>
</evidence>
<evidence type="ECO:0000256" key="2">
    <source>
        <dbReference type="ARBA" id="ARBA00011900"/>
    </source>
</evidence>
<evidence type="ECO:0000256" key="5">
    <source>
        <dbReference type="ARBA" id="ARBA00022691"/>
    </source>
</evidence>
<evidence type="ECO:0000313" key="9">
    <source>
        <dbReference type="EMBL" id="OAD45991.1"/>
    </source>
</evidence>
<evidence type="ECO:0000256" key="8">
    <source>
        <dbReference type="RuleBase" id="RU361257"/>
    </source>
</evidence>
<keyword evidence="3 8" id="KW-0489">Methyltransferase</keyword>
<protein>
    <recommendedName>
        <fullName evidence="2 8">Site-specific DNA-methyltransferase (adenine-specific)</fullName>
        <ecNumber evidence="2 8">2.1.1.72</ecNumber>
    </recommendedName>
</protein>
<dbReference type="GO" id="GO:1904047">
    <property type="term" value="F:S-adenosyl-L-methionine binding"/>
    <property type="evidence" value="ECO:0007669"/>
    <property type="project" value="TreeGrafter"/>
</dbReference>
<sequence>MQLTLDSKFATYTPPKSQLLKWVGNKQRFASEIARFFPTDFNTFYEPFLGSGAVMATVAPNIGVGSDAFLPLIEIWQQLKSDPNGLIDWYAESRNKLNGENKKEVYESVKASFNANHNGKDFLFLTRSCYGGIVRFRKSDGYMSTPCGPHTPISVDSFAKRVQNWKGRMKNVNFIHADYKEVFELAKEGDLIYCDPPYSHSQGILYGAQSFQLEDLFSEIEKAKNKGVRVALSIDGSKKSGNYLCDLPIPENVFEEEIFVSVGRSMLRRFQMEGQTLEQELVSDRLLLNYSV</sequence>
<dbReference type="InterPro" id="IPR023095">
    <property type="entry name" value="Ade_MeTrfase_dom_2"/>
</dbReference>
<evidence type="ECO:0000256" key="3">
    <source>
        <dbReference type="ARBA" id="ARBA00022603"/>
    </source>
</evidence>
<dbReference type="Proteomes" id="UP000076923">
    <property type="component" value="Unassembled WGS sequence"/>
</dbReference>
<dbReference type="InterPro" id="IPR002052">
    <property type="entry name" value="DNA_methylase_N6_adenine_CS"/>
</dbReference>
<dbReference type="EMBL" id="LVWE01000007">
    <property type="protein sequence ID" value="OAD45991.1"/>
    <property type="molecule type" value="Genomic_DNA"/>
</dbReference>
<dbReference type="GO" id="GO:0009307">
    <property type="term" value="P:DNA restriction-modification system"/>
    <property type="evidence" value="ECO:0007669"/>
    <property type="project" value="InterPro"/>
</dbReference>
<dbReference type="PROSITE" id="PS00092">
    <property type="entry name" value="N6_MTASE"/>
    <property type="match status" value="1"/>
</dbReference>
<dbReference type="GO" id="GO:0006298">
    <property type="term" value="P:mismatch repair"/>
    <property type="evidence" value="ECO:0007669"/>
    <property type="project" value="TreeGrafter"/>
</dbReference>
<comment type="similarity">
    <text evidence="1 8">Belongs to the N(4)/N(6)-methyltransferase family.</text>
</comment>
<dbReference type="PIRSF" id="PIRSF000398">
    <property type="entry name" value="M_m6A_EcoRV"/>
    <property type="match status" value="1"/>
</dbReference>
<dbReference type="Gene3D" id="3.40.50.150">
    <property type="entry name" value="Vaccinia Virus protein VP39"/>
    <property type="match status" value="1"/>
</dbReference>
<dbReference type="GO" id="GO:0032259">
    <property type="term" value="P:methylation"/>
    <property type="evidence" value="ECO:0007669"/>
    <property type="project" value="UniProtKB-KW"/>
</dbReference>
<comment type="catalytic activity">
    <reaction evidence="6 8">
        <text>a 2'-deoxyadenosine in DNA + S-adenosyl-L-methionine = an N(6)-methyl-2'-deoxyadenosine in DNA + S-adenosyl-L-homocysteine + H(+)</text>
        <dbReference type="Rhea" id="RHEA:15197"/>
        <dbReference type="Rhea" id="RHEA-COMP:12418"/>
        <dbReference type="Rhea" id="RHEA-COMP:12419"/>
        <dbReference type="ChEBI" id="CHEBI:15378"/>
        <dbReference type="ChEBI" id="CHEBI:57856"/>
        <dbReference type="ChEBI" id="CHEBI:59789"/>
        <dbReference type="ChEBI" id="CHEBI:90615"/>
        <dbReference type="ChEBI" id="CHEBI:90616"/>
        <dbReference type="EC" id="2.1.1.72"/>
    </reaction>
</comment>
<organism evidence="9 10">
    <name type="scientific">Polaribacter atrinae</name>
    <dbReference type="NCBI Taxonomy" id="1333662"/>
    <lineage>
        <taxon>Bacteria</taxon>
        <taxon>Pseudomonadati</taxon>
        <taxon>Bacteroidota</taxon>
        <taxon>Flavobacteriia</taxon>
        <taxon>Flavobacteriales</taxon>
        <taxon>Flavobacteriaceae</taxon>
    </lineage>
</organism>